<gene>
    <name evidence="2" type="ORF">SAMN05421756_11227</name>
</gene>
<accession>A0A1H9N1X7</accession>
<evidence type="ECO:0008006" key="4">
    <source>
        <dbReference type="Google" id="ProtNLM"/>
    </source>
</evidence>
<dbReference type="STRING" id="1036181.SAMN05421756_11227"/>
<reference evidence="3" key="1">
    <citation type="submission" date="2016-10" db="EMBL/GenBank/DDBJ databases">
        <authorList>
            <person name="Varghese N."/>
            <person name="Submissions S."/>
        </authorList>
    </citation>
    <scope>NUCLEOTIDE SEQUENCE [LARGE SCALE GENOMIC DNA]</scope>
    <source>
        <strain evidence="3">CGMCC 4.6856</strain>
    </source>
</reference>
<feature type="transmembrane region" description="Helical" evidence="1">
    <location>
        <begin position="35"/>
        <end position="55"/>
    </location>
</feature>
<dbReference type="Proteomes" id="UP000198504">
    <property type="component" value="Unassembled WGS sequence"/>
</dbReference>
<keyword evidence="1" id="KW-0472">Membrane</keyword>
<organism evidence="2 3">
    <name type="scientific">Microlunatus flavus</name>
    <dbReference type="NCBI Taxonomy" id="1036181"/>
    <lineage>
        <taxon>Bacteria</taxon>
        <taxon>Bacillati</taxon>
        <taxon>Actinomycetota</taxon>
        <taxon>Actinomycetes</taxon>
        <taxon>Propionibacteriales</taxon>
        <taxon>Propionibacteriaceae</taxon>
        <taxon>Microlunatus</taxon>
    </lineage>
</organism>
<keyword evidence="3" id="KW-1185">Reference proteome</keyword>
<dbReference type="AlphaFoldDB" id="A0A1H9N1X7"/>
<name>A0A1H9N1X7_9ACTN</name>
<proteinExistence type="predicted"/>
<keyword evidence="1" id="KW-0812">Transmembrane</keyword>
<evidence type="ECO:0000256" key="1">
    <source>
        <dbReference type="SAM" id="Phobius"/>
    </source>
</evidence>
<dbReference type="EMBL" id="FOFA01000012">
    <property type="protein sequence ID" value="SER29353.1"/>
    <property type="molecule type" value="Genomic_DNA"/>
</dbReference>
<feature type="transmembrane region" description="Helical" evidence="1">
    <location>
        <begin position="75"/>
        <end position="95"/>
    </location>
</feature>
<sequence length="311" mass="34305">MAGDAVSARSPRRGSVVGWFAPVVPEARVAVLRSVLYAFVLLDVHLIIRSPIPLSRHPELYRPLDLAVLLHLPPPSLPLTWTLYVVLVLGCLAGLAGRAPRLVGWVVAAAFTWWVGIAFSYGKVDHDHLALVVALWVLPSVGAVPGGRWSRRASAQGGWALRCVQIGVVSTYFLSAVVKTRNAAWDPTTWPESYILLWAVVRRPHGLGQLLIPHPVVLQVMQWFSMAAEVSSVVVLWLRGWALLHAALFWLGFHVFTAAMLYIHFAPTVVCWLAFAPLERLAPWWRARHPLLVPPVPVPPRAALGRQPAGR</sequence>
<keyword evidence="1" id="KW-1133">Transmembrane helix</keyword>
<feature type="transmembrane region" description="Helical" evidence="1">
    <location>
        <begin position="102"/>
        <end position="122"/>
    </location>
</feature>
<evidence type="ECO:0000313" key="3">
    <source>
        <dbReference type="Proteomes" id="UP000198504"/>
    </source>
</evidence>
<protein>
    <recommendedName>
        <fullName evidence="4">Vitamin K-dependent gamma-carboxylase</fullName>
    </recommendedName>
</protein>
<feature type="transmembrane region" description="Helical" evidence="1">
    <location>
        <begin position="128"/>
        <end position="147"/>
    </location>
</feature>
<evidence type="ECO:0000313" key="2">
    <source>
        <dbReference type="EMBL" id="SER29353.1"/>
    </source>
</evidence>
<feature type="transmembrane region" description="Helical" evidence="1">
    <location>
        <begin position="250"/>
        <end position="275"/>
    </location>
</feature>